<organism evidence="1 2">
    <name type="scientific">Pseudomonas phage ZC03</name>
    <dbReference type="NCBI Taxonomy" id="1622115"/>
    <lineage>
        <taxon>Viruses</taxon>
        <taxon>Duplodnaviria</taxon>
        <taxon>Heunggongvirae</taxon>
        <taxon>Uroviricota</taxon>
        <taxon>Caudoviricetes</taxon>
        <taxon>Schitoviridae</taxon>
        <taxon>Zicotriavirus</taxon>
        <taxon>Zicotriavirus ZC03</taxon>
    </lineage>
</organism>
<dbReference type="EMBL" id="KU356690">
    <property type="protein sequence ID" value="AMD43452.1"/>
    <property type="molecule type" value="Genomic_DNA"/>
</dbReference>
<accession>A0A1L2C975</accession>
<protein>
    <submittedName>
        <fullName evidence="1">Uncharacterized protein</fullName>
    </submittedName>
</protein>
<evidence type="ECO:0000313" key="1">
    <source>
        <dbReference type="EMBL" id="AMD43452.1"/>
    </source>
</evidence>
<name>A0A1L2C975_9CAUD</name>
<dbReference type="Proteomes" id="UP000222072">
    <property type="component" value="Segment"/>
</dbReference>
<gene>
    <name evidence="1" type="ORF">ZC03_075</name>
</gene>
<proteinExistence type="predicted"/>
<evidence type="ECO:0000313" key="2">
    <source>
        <dbReference type="Proteomes" id="UP000222072"/>
    </source>
</evidence>
<reference evidence="1 2" key="1">
    <citation type="journal article" date="2017" name="BMC Genomics">
        <title>Three novel Pseudomonas phages isolated from composting provide insights into the evolution and diversity of tailed phages.</title>
        <authorList>
            <person name="Amgarten D."/>
            <person name="Martins L.F."/>
            <person name="Lombardi K.C."/>
            <person name="Antunes L.P."/>
            <person name="de Souza A.P.S."/>
            <person name="Nicastro G.G."/>
            <person name="Kitajima E.W."/>
            <person name="Quaggio R.B."/>
            <person name="Upton C."/>
            <person name="Setubal J.C."/>
            <person name="da Silva A.M."/>
        </authorList>
    </citation>
    <scope>NUCLEOTIDE SEQUENCE [LARGE SCALE GENOMIC DNA]</scope>
</reference>
<keyword evidence="2" id="KW-1185">Reference proteome</keyword>
<sequence length="84" mass="9412">MNKTNDSGPAFPVHRDYETFNSGMSLRDYFAAKAMQSMLLSVEQSAKYELDEVSLDVIHDAIAAWSYSMADAMLKARKLSSVEK</sequence>